<dbReference type="GO" id="GO:0008408">
    <property type="term" value="F:3'-5' exonuclease activity"/>
    <property type="evidence" value="ECO:0007669"/>
    <property type="project" value="InterPro"/>
</dbReference>
<dbReference type="Proteomes" id="UP000032046">
    <property type="component" value="Unassembled WGS sequence"/>
</dbReference>
<dbReference type="PANTHER" id="PTHR47765:SF2">
    <property type="entry name" value="EXONUCLEASE MUT-7 HOMOLOG"/>
    <property type="match status" value="1"/>
</dbReference>
<keyword evidence="2" id="KW-0269">Exonuclease</keyword>
<dbReference type="InterPro" id="IPR012337">
    <property type="entry name" value="RNaseH-like_sf"/>
</dbReference>
<evidence type="ECO:0000313" key="2">
    <source>
        <dbReference type="EMBL" id="KIP64639.1"/>
    </source>
</evidence>
<dbReference type="GO" id="GO:0003676">
    <property type="term" value="F:nucleic acid binding"/>
    <property type="evidence" value="ECO:0007669"/>
    <property type="project" value="InterPro"/>
</dbReference>
<dbReference type="CDD" id="cd06141">
    <property type="entry name" value="WRN_exo"/>
    <property type="match status" value="1"/>
</dbReference>
<evidence type="ECO:0000313" key="3">
    <source>
        <dbReference type="Proteomes" id="UP000032046"/>
    </source>
</evidence>
<keyword evidence="2" id="KW-0540">Nuclease</keyword>
<sequence>MKKVIYNKIDKHAVTEMPRAVFEGRIFVITTERDADRAVEYLLTQPILGIDTETRPAFRKGKQYKVALLQVATYDTCFLFRLNNTGMTKSIIRLLEDESIPKIGLSLHDDIISLHKRAEFKPGNFIDLQKHVGEIGVEDLSLQKLYANFFGLKISKAQRLTNWEADILTDKQKVYAATDAWACIKLYDELMRLERNKDFDLRIVEPAEETVEAMAKKQA</sequence>
<dbReference type="SUPFAM" id="SSF53098">
    <property type="entry name" value="Ribonuclease H-like"/>
    <property type="match status" value="1"/>
</dbReference>
<comment type="caution">
    <text evidence="2">The sequence shown here is derived from an EMBL/GenBank/DDBJ whole genome shotgun (WGS) entry which is preliminary data.</text>
</comment>
<dbReference type="GO" id="GO:0006139">
    <property type="term" value="P:nucleobase-containing compound metabolic process"/>
    <property type="evidence" value="ECO:0007669"/>
    <property type="project" value="InterPro"/>
</dbReference>
<reference evidence="2 3" key="1">
    <citation type="submission" date="2015-01" db="EMBL/GenBank/DDBJ databases">
        <title>Comparative genomics of non-oral Prevotella species.</title>
        <authorList>
            <person name="Accetto T."/>
            <person name="Nograsek B."/>
            <person name="Avgustin G."/>
        </authorList>
    </citation>
    <scope>NUCLEOTIDE SEQUENCE [LARGE SCALE GENOMIC DNA]</scope>
    <source>
        <strain evidence="2 3">P5-119</strain>
    </source>
</reference>
<dbReference type="STRING" id="1602171.ST44_01640"/>
<protein>
    <submittedName>
        <fullName evidence="2">3'-5' exonuclease</fullName>
    </submittedName>
</protein>
<dbReference type="AlphaFoldDB" id="A0A0D0I829"/>
<dbReference type="InterPro" id="IPR036397">
    <property type="entry name" value="RNaseH_sf"/>
</dbReference>
<dbReference type="PANTHER" id="PTHR47765">
    <property type="entry name" value="3'-5' EXONUCLEASE DOMAIN-CONTAINING PROTEIN"/>
    <property type="match status" value="1"/>
</dbReference>
<dbReference type="RefSeq" id="WP_042517524.1">
    <property type="nucleotide sequence ID" value="NZ_JXQK01000018.1"/>
</dbReference>
<dbReference type="EMBL" id="JXQK01000018">
    <property type="protein sequence ID" value="KIP64639.1"/>
    <property type="molecule type" value="Genomic_DNA"/>
</dbReference>
<dbReference type="SMART" id="SM00474">
    <property type="entry name" value="35EXOc"/>
    <property type="match status" value="1"/>
</dbReference>
<dbReference type="InterPro" id="IPR052408">
    <property type="entry name" value="Exonuclease_MUT-7-like"/>
</dbReference>
<keyword evidence="3" id="KW-1185">Reference proteome</keyword>
<gene>
    <name evidence="2" type="ORF">ST44_01640</name>
</gene>
<dbReference type="Gene3D" id="3.30.420.10">
    <property type="entry name" value="Ribonuclease H-like superfamily/Ribonuclease H"/>
    <property type="match status" value="1"/>
</dbReference>
<accession>A0A0D0I829</accession>
<evidence type="ECO:0000259" key="1">
    <source>
        <dbReference type="SMART" id="SM00474"/>
    </source>
</evidence>
<feature type="domain" description="3'-5' exonuclease" evidence="1">
    <location>
        <begin position="26"/>
        <end position="195"/>
    </location>
</feature>
<dbReference type="InterPro" id="IPR002562">
    <property type="entry name" value="3'-5'_exonuclease_dom"/>
</dbReference>
<organism evidence="2 3">
    <name type="scientific">Prevotella pectinovora</name>
    <dbReference type="NCBI Taxonomy" id="1602169"/>
    <lineage>
        <taxon>Bacteria</taxon>
        <taxon>Pseudomonadati</taxon>
        <taxon>Bacteroidota</taxon>
        <taxon>Bacteroidia</taxon>
        <taxon>Bacteroidales</taxon>
        <taxon>Prevotellaceae</taxon>
        <taxon>Prevotella</taxon>
    </lineage>
</organism>
<keyword evidence="2" id="KW-0378">Hydrolase</keyword>
<proteinExistence type="predicted"/>
<dbReference type="Pfam" id="PF01612">
    <property type="entry name" value="DNA_pol_A_exo1"/>
    <property type="match status" value="1"/>
</dbReference>
<name>A0A0D0I829_9BACT</name>